<evidence type="ECO:0000256" key="1">
    <source>
        <dbReference type="SAM" id="MobiDB-lite"/>
    </source>
</evidence>
<evidence type="ECO:0000313" key="2">
    <source>
        <dbReference type="EMBL" id="MFH6982308.1"/>
    </source>
</evidence>
<proteinExistence type="predicted"/>
<organism evidence="2 3">
    <name type="scientific">Marinoscillum luteum</name>
    <dbReference type="NCBI Taxonomy" id="861051"/>
    <lineage>
        <taxon>Bacteria</taxon>
        <taxon>Pseudomonadati</taxon>
        <taxon>Bacteroidota</taxon>
        <taxon>Cytophagia</taxon>
        <taxon>Cytophagales</taxon>
        <taxon>Reichenbachiellaceae</taxon>
        <taxon>Marinoscillum</taxon>
    </lineage>
</organism>
<gene>
    <name evidence="2" type="ORF">ACHKAR_02605</name>
</gene>
<feature type="region of interest" description="Disordered" evidence="1">
    <location>
        <begin position="99"/>
        <end position="120"/>
    </location>
</feature>
<protein>
    <submittedName>
        <fullName evidence="2">Uncharacterized protein</fullName>
    </submittedName>
</protein>
<evidence type="ECO:0000313" key="3">
    <source>
        <dbReference type="Proteomes" id="UP001610063"/>
    </source>
</evidence>
<name>A0ABW7N3Y3_9BACT</name>
<reference evidence="2 3" key="1">
    <citation type="journal article" date="2013" name="Int. J. Syst. Evol. Microbiol.">
        <title>Marinoscillum luteum sp. nov., isolated from marine sediment.</title>
        <authorList>
            <person name="Cha I.T."/>
            <person name="Park S.J."/>
            <person name="Kim S.J."/>
            <person name="Kim J.G."/>
            <person name="Jung M.Y."/>
            <person name="Shin K.S."/>
            <person name="Kwon K.K."/>
            <person name="Yang S.H."/>
            <person name="Seo Y.S."/>
            <person name="Rhee S.K."/>
        </authorList>
    </citation>
    <scope>NUCLEOTIDE SEQUENCE [LARGE SCALE GENOMIC DNA]</scope>
    <source>
        <strain evidence="2 3">KCTC 23939</strain>
    </source>
</reference>
<keyword evidence="3" id="KW-1185">Reference proteome</keyword>
<feature type="compositionally biased region" description="Basic and acidic residues" evidence="1">
    <location>
        <begin position="101"/>
        <end position="120"/>
    </location>
</feature>
<accession>A0ABW7N3Y3</accession>
<sequence>MNDKNQILAEHFERLKELIPEVYSQKVNAGGDENTQLFQLLKRSLGIVEAIYLQGGSPFNPATVEEYAMVIKEVKSMGYNYNGNEGLLEKATGQLIMKAKKPMEKAKGKKKESGSDRKAM</sequence>
<dbReference type="RefSeq" id="WP_395416051.1">
    <property type="nucleotide sequence ID" value="NZ_JBIPKE010000011.1"/>
</dbReference>
<dbReference type="EMBL" id="JBIPKE010000011">
    <property type="protein sequence ID" value="MFH6982308.1"/>
    <property type="molecule type" value="Genomic_DNA"/>
</dbReference>
<comment type="caution">
    <text evidence="2">The sequence shown here is derived from an EMBL/GenBank/DDBJ whole genome shotgun (WGS) entry which is preliminary data.</text>
</comment>
<dbReference type="Proteomes" id="UP001610063">
    <property type="component" value="Unassembled WGS sequence"/>
</dbReference>